<dbReference type="SUPFAM" id="SSF53187">
    <property type="entry name" value="Zn-dependent exopeptidases"/>
    <property type="match status" value="1"/>
</dbReference>
<accession>A0A0V7ZPB5</accession>
<evidence type="ECO:0000313" key="3">
    <source>
        <dbReference type="EMBL" id="KST66283.1"/>
    </source>
</evidence>
<evidence type="ECO:0000313" key="4">
    <source>
        <dbReference type="Proteomes" id="UP000053372"/>
    </source>
</evidence>
<dbReference type="OrthoDB" id="9762302at2"/>
<feature type="region of interest" description="Disordered" evidence="1">
    <location>
        <begin position="35"/>
        <end position="60"/>
    </location>
</feature>
<gene>
    <name evidence="3" type="ORF">BC008_25270</name>
</gene>
<dbReference type="AlphaFoldDB" id="A0A0V7ZPB5"/>
<dbReference type="GO" id="GO:0006508">
    <property type="term" value="P:proteolysis"/>
    <property type="evidence" value="ECO:0007669"/>
    <property type="project" value="InterPro"/>
</dbReference>
<dbReference type="EMBL" id="LMTZ01000098">
    <property type="protein sequence ID" value="KST66283.1"/>
    <property type="molecule type" value="Genomic_DNA"/>
</dbReference>
<dbReference type="InterPro" id="IPR007484">
    <property type="entry name" value="Peptidase_M28"/>
</dbReference>
<sequence>MKKWIWLIFLLAAVFFVVGNGGFSQAPQSRIVSEVKSNKTAPQHLTKKNQPQNSSTPINHYPQVSETKLFTHLNKLNFQRYTSPERERTRNYIVNQLKNLGWEPKLEKFPQGVNIFAERKGTEESAGAILIGAHYDTVFKSPGADDNASGVAVILEIARLLGKTPTPRTLELVFFDKEEAGLLGSLAFTAQPKHIENLQGVIVMDMVGYGCYTSGCQKYPDNLPVTPPSDRGDFLAVIGDIEHLPLLNSFSAHKLIASKSKNSNENSKVSNLKTLPQPSVLKLPIPLKGILTPDVLRSDHAPFWYQGVGAVLVTDTANLRTPHYHKPSDTVSNIERSFFIGAAQIVVDTTTDLLGNKESLKTPVKNNT</sequence>
<feature type="compositionally biased region" description="Polar residues" evidence="1">
    <location>
        <begin position="38"/>
        <end position="60"/>
    </location>
</feature>
<dbReference type="PANTHER" id="PTHR12147">
    <property type="entry name" value="METALLOPEPTIDASE M28 FAMILY MEMBER"/>
    <property type="match status" value="1"/>
</dbReference>
<name>A0A0V7ZPB5_9CYAN</name>
<dbReference type="GO" id="GO:0008235">
    <property type="term" value="F:metalloexopeptidase activity"/>
    <property type="evidence" value="ECO:0007669"/>
    <property type="project" value="InterPro"/>
</dbReference>
<dbReference type="Pfam" id="PF04389">
    <property type="entry name" value="Peptidase_M28"/>
    <property type="match status" value="1"/>
</dbReference>
<dbReference type="Gene3D" id="3.40.630.10">
    <property type="entry name" value="Zn peptidases"/>
    <property type="match status" value="1"/>
</dbReference>
<reference evidence="3 4" key="1">
    <citation type="journal article" date="2015" name="Genome Announc.">
        <title>Draft Genome of the Euendolithic (true boring) Cyanobacterium Mastigocoleus testarum strain BC008.</title>
        <authorList>
            <person name="Guida B.S."/>
            <person name="Garcia-Pichel F."/>
        </authorList>
    </citation>
    <scope>NUCLEOTIDE SEQUENCE [LARGE SCALE GENOMIC DNA]</scope>
    <source>
        <strain evidence="3 4">BC008</strain>
    </source>
</reference>
<evidence type="ECO:0000256" key="1">
    <source>
        <dbReference type="SAM" id="MobiDB-lite"/>
    </source>
</evidence>
<dbReference type="InterPro" id="IPR045175">
    <property type="entry name" value="M28_fam"/>
</dbReference>
<dbReference type="RefSeq" id="WP_027840631.1">
    <property type="nucleotide sequence ID" value="NZ_LMTZ01000098.1"/>
</dbReference>
<evidence type="ECO:0000259" key="2">
    <source>
        <dbReference type="Pfam" id="PF04389"/>
    </source>
</evidence>
<dbReference type="Proteomes" id="UP000053372">
    <property type="component" value="Unassembled WGS sequence"/>
</dbReference>
<protein>
    <submittedName>
        <fullName evidence="3">Peptidase M28</fullName>
    </submittedName>
</protein>
<dbReference type="PANTHER" id="PTHR12147:SF26">
    <property type="entry name" value="PEPTIDASE M28 DOMAIN-CONTAINING PROTEIN"/>
    <property type="match status" value="1"/>
</dbReference>
<keyword evidence="4" id="KW-1185">Reference proteome</keyword>
<comment type="caution">
    <text evidence="3">The sequence shown here is derived from an EMBL/GenBank/DDBJ whole genome shotgun (WGS) entry which is preliminary data.</text>
</comment>
<feature type="domain" description="Peptidase M28" evidence="2">
    <location>
        <begin position="114"/>
        <end position="216"/>
    </location>
</feature>
<proteinExistence type="predicted"/>
<organism evidence="3 4">
    <name type="scientific">Mastigocoleus testarum BC008</name>
    <dbReference type="NCBI Taxonomy" id="371196"/>
    <lineage>
        <taxon>Bacteria</taxon>
        <taxon>Bacillati</taxon>
        <taxon>Cyanobacteriota</taxon>
        <taxon>Cyanophyceae</taxon>
        <taxon>Nostocales</taxon>
        <taxon>Hapalosiphonaceae</taxon>
        <taxon>Mastigocoleus</taxon>
    </lineage>
</organism>